<keyword evidence="2" id="KW-0732">Signal</keyword>
<feature type="signal peptide" evidence="2">
    <location>
        <begin position="1"/>
        <end position="19"/>
    </location>
</feature>
<accession>A0A1A7QRI6</accession>
<dbReference type="PANTHER" id="PTHR39200">
    <property type="entry name" value="HYPOTHETICAL EXPORTED PROTEIN"/>
    <property type="match status" value="1"/>
</dbReference>
<evidence type="ECO:0000313" key="5">
    <source>
        <dbReference type="Proteomes" id="UP000248987"/>
    </source>
</evidence>
<proteinExistence type="predicted"/>
<dbReference type="EMBL" id="QLLQ01000002">
    <property type="protein sequence ID" value="RAJ26530.1"/>
    <property type="molecule type" value="Genomic_DNA"/>
</dbReference>
<organism evidence="4 5">
    <name type="scientific">Gelidibacter algens</name>
    <dbReference type="NCBI Taxonomy" id="49280"/>
    <lineage>
        <taxon>Bacteria</taxon>
        <taxon>Pseudomonadati</taxon>
        <taxon>Bacteroidota</taxon>
        <taxon>Flavobacteriia</taxon>
        <taxon>Flavobacteriales</taxon>
        <taxon>Flavobacteriaceae</taxon>
        <taxon>Gelidibacter</taxon>
    </lineage>
</organism>
<dbReference type="AlphaFoldDB" id="A0A1A7QRI6"/>
<comment type="caution">
    <text evidence="4">The sequence shown here is derived from an EMBL/GenBank/DDBJ whole genome shotgun (WGS) entry which is preliminary data.</text>
</comment>
<name>A0A1A7QRI6_9FLAO</name>
<dbReference type="RefSeq" id="WP_066438254.1">
    <property type="nucleotide sequence ID" value="NZ_LZRN01000057.1"/>
</dbReference>
<feature type="chain" id="PRO_5030025371" evidence="2">
    <location>
        <begin position="20"/>
        <end position="237"/>
    </location>
</feature>
<evidence type="ECO:0000256" key="2">
    <source>
        <dbReference type="SAM" id="SignalP"/>
    </source>
</evidence>
<dbReference type="PANTHER" id="PTHR39200:SF1">
    <property type="entry name" value="AUTO-TRANSPORTER ADHESIN HEAD GIN DOMAIN-CONTAINING PROTEIN-RELATED"/>
    <property type="match status" value="1"/>
</dbReference>
<reference evidence="4 5" key="1">
    <citation type="submission" date="2018-06" db="EMBL/GenBank/DDBJ databases">
        <title>Genomic Encyclopedia of Archaeal and Bacterial Type Strains, Phase II (KMG-II): from individual species to whole genera.</title>
        <authorList>
            <person name="Goeker M."/>
        </authorList>
    </citation>
    <scope>NUCLEOTIDE SEQUENCE [LARGE SCALE GENOMIC DNA]</scope>
    <source>
        <strain evidence="4 5">DSM 12408</strain>
    </source>
</reference>
<dbReference type="OrthoDB" id="5585143at2"/>
<dbReference type="STRING" id="49280.A9996_17505"/>
<protein>
    <submittedName>
        <fullName evidence="4">Putative autotransporter adhesin-like protein</fullName>
    </submittedName>
</protein>
<evidence type="ECO:0000259" key="3">
    <source>
        <dbReference type="Pfam" id="PF10988"/>
    </source>
</evidence>
<evidence type="ECO:0000313" key="4">
    <source>
        <dbReference type="EMBL" id="RAJ26530.1"/>
    </source>
</evidence>
<sequence length="237" mass="24681">MKKSILCIAVLLIVSTIQAQKKVKGNGNVTSITRTTSDYDAVNFAGSFDYVLVAGTEGNIKIEGEENLLPYIITEVKKGTLIIKTENMVNINTTRNKSIKITVPFEKISEASLSGSGNLWNEDKINAEDFKVSLSGSGDAKLDITATSIDASVAGSGELELKGTTNKLEVNVAGSGEFKGFDLAAADADVSVAGSGSADVVCKGHLKARVAGSGDIRYKGNPKSEDAKVAGSGSISN</sequence>
<evidence type="ECO:0000256" key="1">
    <source>
        <dbReference type="SAM" id="MobiDB-lite"/>
    </source>
</evidence>
<dbReference type="Pfam" id="PF10988">
    <property type="entry name" value="DUF2807"/>
    <property type="match status" value="1"/>
</dbReference>
<keyword evidence="5" id="KW-1185">Reference proteome</keyword>
<dbReference type="Proteomes" id="UP000248987">
    <property type="component" value="Unassembled WGS sequence"/>
</dbReference>
<feature type="domain" description="Putative auto-transporter adhesin head GIN" evidence="3">
    <location>
        <begin position="38"/>
        <end position="222"/>
    </location>
</feature>
<feature type="compositionally biased region" description="Basic and acidic residues" evidence="1">
    <location>
        <begin position="216"/>
        <end position="228"/>
    </location>
</feature>
<gene>
    <name evidence="4" type="ORF">LX77_00780</name>
</gene>
<dbReference type="InterPro" id="IPR021255">
    <property type="entry name" value="DUF2807"/>
</dbReference>
<dbReference type="Gene3D" id="2.160.20.120">
    <property type="match status" value="1"/>
</dbReference>
<feature type="region of interest" description="Disordered" evidence="1">
    <location>
        <begin position="214"/>
        <end position="237"/>
    </location>
</feature>